<protein>
    <submittedName>
        <fullName evidence="1">Uncharacterized protein</fullName>
    </submittedName>
</protein>
<name>A0A0F9HAJ1_9ZZZZ</name>
<dbReference type="AlphaFoldDB" id="A0A0F9HAJ1"/>
<reference evidence="1" key="1">
    <citation type="journal article" date="2015" name="Nature">
        <title>Complex archaea that bridge the gap between prokaryotes and eukaryotes.</title>
        <authorList>
            <person name="Spang A."/>
            <person name="Saw J.H."/>
            <person name="Jorgensen S.L."/>
            <person name="Zaremba-Niedzwiedzka K."/>
            <person name="Martijn J."/>
            <person name="Lind A.E."/>
            <person name="van Eijk R."/>
            <person name="Schleper C."/>
            <person name="Guy L."/>
            <person name="Ettema T.J."/>
        </authorList>
    </citation>
    <scope>NUCLEOTIDE SEQUENCE</scope>
</reference>
<dbReference type="EMBL" id="LAZR01023368">
    <property type="protein sequence ID" value="KKL78725.1"/>
    <property type="molecule type" value="Genomic_DNA"/>
</dbReference>
<proteinExistence type="predicted"/>
<evidence type="ECO:0000313" key="1">
    <source>
        <dbReference type="EMBL" id="KKL78725.1"/>
    </source>
</evidence>
<gene>
    <name evidence="1" type="ORF">LCGC14_2021980</name>
</gene>
<accession>A0A0F9HAJ1</accession>
<sequence>MATKALLYPGQEAIVIRKLEISPEAKQWLSSAYPMFYALARERGINILVTEIEV</sequence>
<organism evidence="1">
    <name type="scientific">marine sediment metagenome</name>
    <dbReference type="NCBI Taxonomy" id="412755"/>
    <lineage>
        <taxon>unclassified sequences</taxon>
        <taxon>metagenomes</taxon>
        <taxon>ecological metagenomes</taxon>
    </lineage>
</organism>
<comment type="caution">
    <text evidence="1">The sequence shown here is derived from an EMBL/GenBank/DDBJ whole genome shotgun (WGS) entry which is preliminary data.</text>
</comment>